<reference evidence="1 2" key="1">
    <citation type="submission" date="2019-03" db="EMBL/GenBank/DDBJ databases">
        <title>Genomic Encyclopedia of Type Strains, Phase IV (KMG-IV): sequencing the most valuable type-strain genomes for metagenomic binning, comparative biology and taxonomic classification.</title>
        <authorList>
            <person name="Goeker M."/>
        </authorList>
    </citation>
    <scope>NUCLEOTIDE SEQUENCE [LARGE SCALE GENOMIC DNA]</scope>
    <source>
        <strain evidence="1 2">DSM 103923</strain>
    </source>
</reference>
<dbReference type="AlphaFoldDB" id="A0A4R3JQ84"/>
<organism evidence="1 2">
    <name type="scientific">Sulfuritortus calidifontis</name>
    <dbReference type="NCBI Taxonomy" id="1914471"/>
    <lineage>
        <taxon>Bacteria</taxon>
        <taxon>Pseudomonadati</taxon>
        <taxon>Pseudomonadota</taxon>
        <taxon>Betaproteobacteria</taxon>
        <taxon>Nitrosomonadales</taxon>
        <taxon>Thiobacillaceae</taxon>
        <taxon>Sulfuritortus</taxon>
    </lineage>
</organism>
<name>A0A4R3JQ84_9PROT</name>
<accession>A0A4R3JQ84</accession>
<evidence type="ECO:0000313" key="1">
    <source>
        <dbReference type="EMBL" id="TCS68992.1"/>
    </source>
</evidence>
<dbReference type="EMBL" id="SLZY01000022">
    <property type="protein sequence ID" value="TCS68992.1"/>
    <property type="molecule type" value="Genomic_DNA"/>
</dbReference>
<dbReference type="Gene3D" id="1.20.120.330">
    <property type="entry name" value="Nucleotidyltransferases domain 2"/>
    <property type="match status" value="1"/>
</dbReference>
<evidence type="ECO:0000313" key="2">
    <source>
        <dbReference type="Proteomes" id="UP000295135"/>
    </source>
</evidence>
<proteinExistence type="predicted"/>
<keyword evidence="2" id="KW-1185">Reference proteome</keyword>
<gene>
    <name evidence="1" type="ORF">EDC61_1227</name>
</gene>
<protein>
    <recommendedName>
        <fullName evidence="3">HEPN domain-containing protein</fullName>
    </recommendedName>
</protein>
<sequence>MTLDNLLKIGQLKRHTTDRAEIGHLLAAGRRNLADARAENISTENRFDAAYKCIMQCALAALMANGFRPDTKVPGHHQTVIQSLPKTIGLKAARVAVLDTLRNKRNLSDYTGKEIDPASLATCIQEAEQLLAELAAWLAAEHPELTP</sequence>
<dbReference type="Proteomes" id="UP000295135">
    <property type="component" value="Unassembled WGS sequence"/>
</dbReference>
<comment type="caution">
    <text evidence="1">The sequence shown here is derived from an EMBL/GenBank/DDBJ whole genome shotgun (WGS) entry which is preliminary data.</text>
</comment>
<dbReference type="OrthoDB" id="5767600at2"/>
<dbReference type="RefSeq" id="WP_126460083.1">
    <property type="nucleotide sequence ID" value="NZ_AP018721.1"/>
</dbReference>
<evidence type="ECO:0008006" key="3">
    <source>
        <dbReference type="Google" id="ProtNLM"/>
    </source>
</evidence>